<dbReference type="PROSITE" id="PS50297">
    <property type="entry name" value="ANK_REP_REGION"/>
    <property type="match status" value="1"/>
</dbReference>
<dbReference type="Proteomes" id="UP000235786">
    <property type="component" value="Unassembled WGS sequence"/>
</dbReference>
<proteinExistence type="predicted"/>
<feature type="repeat" description="ANK" evidence="3">
    <location>
        <begin position="51"/>
        <end position="83"/>
    </location>
</feature>
<keyword evidence="1" id="KW-0677">Repeat</keyword>
<feature type="non-terminal residue" evidence="4">
    <location>
        <position position="135"/>
    </location>
</feature>
<dbReference type="GO" id="GO:0005634">
    <property type="term" value="C:nucleus"/>
    <property type="evidence" value="ECO:0007669"/>
    <property type="project" value="TreeGrafter"/>
</dbReference>
<gene>
    <name evidence="4" type="ORF">L207DRAFT_454873</name>
</gene>
<accession>A0A2J6RX10</accession>
<dbReference type="Pfam" id="PF12796">
    <property type="entry name" value="Ank_2"/>
    <property type="match status" value="1"/>
</dbReference>
<dbReference type="PANTHER" id="PTHR24124:SF14">
    <property type="entry name" value="CHROMOSOME UNDETERMINED SCAFFOLD_25, WHOLE GENOME SHOTGUN SEQUENCE"/>
    <property type="match status" value="1"/>
</dbReference>
<dbReference type="EMBL" id="KZ613942">
    <property type="protein sequence ID" value="PMD43050.1"/>
    <property type="molecule type" value="Genomic_DNA"/>
</dbReference>
<feature type="repeat" description="ANK" evidence="3">
    <location>
        <begin position="16"/>
        <end position="48"/>
    </location>
</feature>
<evidence type="ECO:0000313" key="4">
    <source>
        <dbReference type="EMBL" id="PMD43050.1"/>
    </source>
</evidence>
<evidence type="ECO:0000256" key="2">
    <source>
        <dbReference type="ARBA" id="ARBA00023043"/>
    </source>
</evidence>
<dbReference type="GO" id="GO:0010468">
    <property type="term" value="P:regulation of gene expression"/>
    <property type="evidence" value="ECO:0007669"/>
    <property type="project" value="TreeGrafter"/>
</dbReference>
<dbReference type="InterPro" id="IPR002110">
    <property type="entry name" value="Ankyrin_rpt"/>
</dbReference>
<keyword evidence="5" id="KW-1185">Reference proteome</keyword>
<name>A0A2J6RX10_HYAVF</name>
<evidence type="ECO:0000313" key="5">
    <source>
        <dbReference type="Proteomes" id="UP000235786"/>
    </source>
</evidence>
<sequence length="135" mass="14325">MIDHGADVNKKAIMGLKRTPLQQAVEVNSLELVTLLLGANADANDKPATRGGGTALQLAAIQGNCNIAARLLEYGADLSTPPSIVNGRWPLEGAAEHGRLDMIEFLWKNKLAGFGVAGFDEKQCRKAMELAEANG</sequence>
<dbReference type="SMART" id="SM00248">
    <property type="entry name" value="ANK"/>
    <property type="match status" value="3"/>
</dbReference>
<dbReference type="OrthoDB" id="539213at2759"/>
<keyword evidence="2 3" id="KW-0040">ANK repeat</keyword>
<reference evidence="4 5" key="1">
    <citation type="submission" date="2016-04" db="EMBL/GenBank/DDBJ databases">
        <title>A degradative enzymes factory behind the ericoid mycorrhizal symbiosis.</title>
        <authorList>
            <consortium name="DOE Joint Genome Institute"/>
            <person name="Martino E."/>
            <person name="Morin E."/>
            <person name="Grelet G."/>
            <person name="Kuo A."/>
            <person name="Kohler A."/>
            <person name="Daghino S."/>
            <person name="Barry K."/>
            <person name="Choi C."/>
            <person name="Cichocki N."/>
            <person name="Clum A."/>
            <person name="Copeland A."/>
            <person name="Hainaut M."/>
            <person name="Haridas S."/>
            <person name="Labutti K."/>
            <person name="Lindquist E."/>
            <person name="Lipzen A."/>
            <person name="Khouja H.-R."/>
            <person name="Murat C."/>
            <person name="Ohm R."/>
            <person name="Olson A."/>
            <person name="Spatafora J."/>
            <person name="Veneault-Fourrey C."/>
            <person name="Henrissat B."/>
            <person name="Grigoriev I."/>
            <person name="Martin F."/>
            <person name="Perotto S."/>
        </authorList>
    </citation>
    <scope>NUCLEOTIDE SEQUENCE [LARGE SCALE GENOMIC DNA]</scope>
    <source>
        <strain evidence="4 5">F</strain>
    </source>
</reference>
<organism evidence="4 5">
    <name type="scientific">Hyaloscypha variabilis (strain UAMH 11265 / GT02V1 / F)</name>
    <name type="common">Meliniomyces variabilis</name>
    <dbReference type="NCBI Taxonomy" id="1149755"/>
    <lineage>
        <taxon>Eukaryota</taxon>
        <taxon>Fungi</taxon>
        <taxon>Dikarya</taxon>
        <taxon>Ascomycota</taxon>
        <taxon>Pezizomycotina</taxon>
        <taxon>Leotiomycetes</taxon>
        <taxon>Helotiales</taxon>
        <taxon>Hyaloscyphaceae</taxon>
        <taxon>Hyaloscypha</taxon>
        <taxon>Hyaloscypha variabilis</taxon>
    </lineage>
</organism>
<evidence type="ECO:0000256" key="1">
    <source>
        <dbReference type="ARBA" id="ARBA00022737"/>
    </source>
</evidence>
<dbReference type="AlphaFoldDB" id="A0A2J6RX10"/>
<protein>
    <submittedName>
        <fullName evidence="4">Ankyrin</fullName>
    </submittedName>
</protein>
<dbReference type="PANTHER" id="PTHR24124">
    <property type="entry name" value="ANKYRIN REPEAT FAMILY A"/>
    <property type="match status" value="1"/>
</dbReference>
<dbReference type="SUPFAM" id="SSF48403">
    <property type="entry name" value="Ankyrin repeat"/>
    <property type="match status" value="1"/>
</dbReference>
<dbReference type="PROSITE" id="PS50088">
    <property type="entry name" value="ANK_REPEAT"/>
    <property type="match status" value="2"/>
</dbReference>
<dbReference type="STRING" id="1149755.A0A2J6RX10"/>
<evidence type="ECO:0000256" key="3">
    <source>
        <dbReference type="PROSITE-ProRule" id="PRU00023"/>
    </source>
</evidence>
<dbReference type="InterPro" id="IPR036770">
    <property type="entry name" value="Ankyrin_rpt-contain_sf"/>
</dbReference>
<dbReference type="Gene3D" id="1.25.40.20">
    <property type="entry name" value="Ankyrin repeat-containing domain"/>
    <property type="match status" value="1"/>
</dbReference>